<protein>
    <submittedName>
        <fullName evidence="1">Uncharacterized protein</fullName>
    </submittedName>
</protein>
<accession>A0A0C1QCW0</accession>
<sequence length="254" mass="29242">MWFDNKQAVQEAYKFIKFLLRKKSITDHRIDTEALVQETLLKVIKATKQETSDNLESEKETQKLNAQNDFNHVLKAYTYKAFESVYLDMGSNVTYRRKSASEQAKAPDEGRSVQIVHLYESNSASEGAPSNIYELMPSDQPSPDQVTKMDKNARLFINLLLETIAQEEDKQKQALFYDFFSLSFRQNTLTQKQLGERHGFKGNAAITYISRFVNKLSKRVEESGLNLEIGNNPQTDFDIYFLTHSNKINETISV</sequence>
<dbReference type="AlphaFoldDB" id="A0A0C1QCW0"/>
<dbReference type="Proteomes" id="UP000031327">
    <property type="component" value="Unassembled WGS sequence"/>
</dbReference>
<dbReference type="EMBL" id="JWIC01000004">
    <property type="protein sequence ID" value="KID58476.1"/>
    <property type="molecule type" value="Genomic_DNA"/>
</dbReference>
<gene>
    <name evidence="1" type="ORF">JF50_07415</name>
</gene>
<dbReference type="OrthoDB" id="6303035at2"/>
<proteinExistence type="predicted"/>
<name>A0A0C1QCW0_9GAMM</name>
<reference evidence="1 2" key="1">
    <citation type="submission" date="2014-12" db="EMBL/GenBank/DDBJ databases">
        <title>Draft Genome Sequence of Pseudoalteromonas luteoviolacea HI1.</title>
        <authorList>
            <person name="Asahina A.Y."/>
            <person name="Hadfield M.G."/>
        </authorList>
    </citation>
    <scope>NUCLEOTIDE SEQUENCE [LARGE SCALE GENOMIC DNA]</scope>
    <source>
        <strain evidence="1 2">HI1</strain>
    </source>
</reference>
<dbReference type="RefSeq" id="WP_039608765.1">
    <property type="nucleotide sequence ID" value="NZ_JWIC01000004.1"/>
</dbReference>
<evidence type="ECO:0000313" key="1">
    <source>
        <dbReference type="EMBL" id="KID58476.1"/>
    </source>
</evidence>
<organism evidence="1 2">
    <name type="scientific">Pseudoalteromonas luteoviolacea</name>
    <dbReference type="NCBI Taxonomy" id="43657"/>
    <lineage>
        <taxon>Bacteria</taxon>
        <taxon>Pseudomonadati</taxon>
        <taxon>Pseudomonadota</taxon>
        <taxon>Gammaproteobacteria</taxon>
        <taxon>Alteromonadales</taxon>
        <taxon>Pseudoalteromonadaceae</taxon>
        <taxon>Pseudoalteromonas</taxon>
    </lineage>
</organism>
<comment type="caution">
    <text evidence="1">The sequence shown here is derived from an EMBL/GenBank/DDBJ whole genome shotgun (WGS) entry which is preliminary data.</text>
</comment>
<evidence type="ECO:0000313" key="2">
    <source>
        <dbReference type="Proteomes" id="UP000031327"/>
    </source>
</evidence>